<comment type="caution">
    <text evidence="6">The sequence shown here is derived from an EMBL/GenBank/DDBJ whole genome shotgun (WGS) entry which is preliminary data.</text>
</comment>
<evidence type="ECO:0000256" key="1">
    <source>
        <dbReference type="ARBA" id="ARBA00022737"/>
    </source>
</evidence>
<dbReference type="Pfam" id="PF22939">
    <property type="entry name" value="WHD_GPIID"/>
    <property type="match status" value="1"/>
</dbReference>
<dbReference type="PROSITE" id="PS50297">
    <property type="entry name" value="ANK_REP_REGION"/>
    <property type="match status" value="3"/>
</dbReference>
<gene>
    <name evidence="6" type="ORF">EYC84_009566</name>
</gene>
<evidence type="ECO:0000256" key="3">
    <source>
        <dbReference type="SAM" id="MobiDB-lite"/>
    </source>
</evidence>
<accession>A0A5M9JDG5</accession>
<dbReference type="Pfam" id="PF24883">
    <property type="entry name" value="NPHP3_N"/>
    <property type="match status" value="1"/>
</dbReference>
<protein>
    <recommendedName>
        <fullName evidence="8">NACHT domain-containing protein</fullName>
    </recommendedName>
</protein>
<feature type="repeat" description="ANK" evidence="2">
    <location>
        <begin position="874"/>
        <end position="906"/>
    </location>
</feature>
<keyword evidence="1" id="KW-0677">Repeat</keyword>
<name>A0A5M9JDG5_MONFR</name>
<sequence length="1355" mass="153613">MADPLGTAASIIAVLELAKSTAEYLRSVKDASKQCKSLLVEISSIRGILTELNETISSAEDDNDSNDDHDTQDQHTWSSTFTILQESDGPLKILQEALEELDSQVRKTASATGIKKLKKSLLWPLNKDQTNDLLQIIERQKSLLALALENDHFLMSQNIQKEIVTTRKKLQSTFEEVQKISKGLTQLEMRHYDDKSRHILEWIAPMNFSIAHIDITSQRREKFGEWFLETAEYKDWLGGVSQILFCKGIPGAGKTYLASLIIDHLRGTLDETVGMAWAYCNYTERKSQSTLKLTSSLLRQLAQGLGDIPRNIQDLYEAHSSGQVPLRLSEVKQALMSIVTAYDRVFLVVDALDECDDTNGTRDTFTEELLALPAHVQILVTSRPIKNIEDEFSRSTHIEIRAQDDDIKNYVNLRLHEDRNLRKLVQSDTDLQNHIVEAVVERCQGMFLMAKLHLDSLARKAKYHKNAVLKMINQLPHELDTTYQNAMERVLDQETDESELAKRVLLWVWQAFEPLNIRQLQEANSVAMGEPHGDVDSHVKPAMLTSVCAGLVEVEESGTLRLVHFTAADFFFRHSQEYFQDRSMYLSFICLKHVDMSSSDADRKDLVFDELEEEYEWMVGQRADPSHQRSFMTYAVPHLKDHLRYQPGPLGDPLLFQAIKDAWGHFTHSLSGFYAYITGSGGFESEHLDFFPDLPDDLQIAAYFGYHVEVEHLLRDDSSEEENQVTLDKGAAACIAAYRGDDEILRVLLEAKADVSSTFGQWTPLEWAIAKENLTTIQLLFYFIHDLGSFRLDGKEILIPFAIIQNPTTPVYQPIIEILLEQGADINGKDTENRAALHCAISIHGGKDSPHVTELISIINLLISHGADINQESNGSTPLAEACRHGLWNIARLLLERGVDVNKGAEVTPFYNTCFYPYQFNDSMECMDMATCLLDHGADPNKGSKTTPLIRACKRKDMELVSFLLEKGADVNKIPDMAMIQSPIYTAYAWEHGTVLNLSPQLEGPALRHNPLLAACTMLPGSKDIVKLLVDRGADVNCGVAQTPLFTAADQRDIETVKLLLAKGADPHNAGIDPYNHWTTCHFPRYVPIIQVLIEAGAVVDERFVDTVYCRYHRINRVHRDMPVDKVHDDRRRKQLEEYDKFHKHKQLNNEYQYLDENSSEDNFIESIHCHYHREHSTRRRLQIERSYEEYRNESLKDEDSDGHSGSLDENSHKVLSKADCGTSDSDPGSDKNLESNLDEDPNDALSEIDYRYSDSDSGSHSGSGSDSNPGGIDYASKDFDGDEYKDGDEYEDEEEKIKYQVYQPSIVDILSAKVALGDIHGSLTSLILPQKDRDWKLDFSPLWRLDMREQYRGT</sequence>
<evidence type="ECO:0000313" key="7">
    <source>
        <dbReference type="Proteomes" id="UP000322873"/>
    </source>
</evidence>
<feature type="repeat" description="ANK" evidence="2">
    <location>
        <begin position="944"/>
        <end position="976"/>
    </location>
</feature>
<evidence type="ECO:0000313" key="6">
    <source>
        <dbReference type="EMBL" id="KAA8565726.1"/>
    </source>
</evidence>
<dbReference type="Gene3D" id="3.40.50.300">
    <property type="entry name" value="P-loop containing nucleotide triphosphate hydrolases"/>
    <property type="match status" value="1"/>
</dbReference>
<feature type="repeat" description="ANK" evidence="2">
    <location>
        <begin position="1040"/>
        <end position="1072"/>
    </location>
</feature>
<keyword evidence="2" id="KW-0040">ANK repeat</keyword>
<feature type="region of interest" description="Disordered" evidence="3">
    <location>
        <begin position="1193"/>
        <end position="1293"/>
    </location>
</feature>
<dbReference type="InterPro" id="IPR002110">
    <property type="entry name" value="Ankyrin_rpt"/>
</dbReference>
<keyword evidence="7" id="KW-1185">Reference proteome</keyword>
<dbReference type="PANTHER" id="PTHR10039">
    <property type="entry name" value="AMELOGENIN"/>
    <property type="match status" value="1"/>
</dbReference>
<dbReference type="SUPFAM" id="SSF48403">
    <property type="entry name" value="Ankyrin repeat"/>
    <property type="match status" value="1"/>
</dbReference>
<dbReference type="InterPro" id="IPR054471">
    <property type="entry name" value="GPIID_WHD"/>
</dbReference>
<evidence type="ECO:0000259" key="4">
    <source>
        <dbReference type="Pfam" id="PF22939"/>
    </source>
</evidence>
<dbReference type="SMART" id="SM00248">
    <property type="entry name" value="ANK"/>
    <property type="match status" value="8"/>
</dbReference>
<feature type="domain" description="Nephrocystin 3-like N-terminal" evidence="5">
    <location>
        <begin position="224"/>
        <end position="383"/>
    </location>
</feature>
<dbReference type="EMBL" id="VICG01000013">
    <property type="protein sequence ID" value="KAA8565726.1"/>
    <property type="molecule type" value="Genomic_DNA"/>
</dbReference>
<dbReference type="VEuPathDB" id="FungiDB:MFRU_006g02860"/>
<dbReference type="Proteomes" id="UP000322873">
    <property type="component" value="Unassembled WGS sequence"/>
</dbReference>
<dbReference type="InterPro" id="IPR027417">
    <property type="entry name" value="P-loop_NTPase"/>
</dbReference>
<organism evidence="6 7">
    <name type="scientific">Monilinia fructicola</name>
    <name type="common">Brown rot fungus</name>
    <name type="synonym">Ciboria fructicola</name>
    <dbReference type="NCBI Taxonomy" id="38448"/>
    <lineage>
        <taxon>Eukaryota</taxon>
        <taxon>Fungi</taxon>
        <taxon>Dikarya</taxon>
        <taxon>Ascomycota</taxon>
        <taxon>Pezizomycotina</taxon>
        <taxon>Leotiomycetes</taxon>
        <taxon>Helotiales</taxon>
        <taxon>Sclerotiniaceae</taxon>
        <taxon>Monilinia</taxon>
    </lineage>
</organism>
<evidence type="ECO:0000256" key="2">
    <source>
        <dbReference type="PROSITE-ProRule" id="PRU00023"/>
    </source>
</evidence>
<feature type="compositionally biased region" description="Basic and acidic residues" evidence="3">
    <location>
        <begin position="1276"/>
        <end position="1285"/>
    </location>
</feature>
<reference evidence="6 7" key="1">
    <citation type="submission" date="2019-06" db="EMBL/GenBank/DDBJ databases">
        <title>Genome Sequence of the Brown Rot Fungal Pathogen Monilinia fructicola.</title>
        <authorList>
            <person name="De Miccolis Angelini R.M."/>
            <person name="Landi L."/>
            <person name="Abate D."/>
            <person name="Pollastro S."/>
            <person name="Romanazzi G."/>
            <person name="Faretra F."/>
        </authorList>
    </citation>
    <scope>NUCLEOTIDE SEQUENCE [LARGE SCALE GENOMIC DNA]</scope>
    <source>
        <strain evidence="6 7">Mfrc123</strain>
    </source>
</reference>
<proteinExistence type="predicted"/>
<dbReference type="InterPro" id="IPR056884">
    <property type="entry name" value="NPHP3-like_N"/>
</dbReference>
<evidence type="ECO:0008006" key="8">
    <source>
        <dbReference type="Google" id="ProtNLM"/>
    </source>
</evidence>
<dbReference type="SUPFAM" id="SSF52540">
    <property type="entry name" value="P-loop containing nucleoside triphosphate hydrolases"/>
    <property type="match status" value="1"/>
</dbReference>
<evidence type="ECO:0000259" key="5">
    <source>
        <dbReference type="Pfam" id="PF24883"/>
    </source>
</evidence>
<feature type="compositionally biased region" description="Low complexity" evidence="3">
    <location>
        <begin position="1256"/>
        <end position="1268"/>
    </location>
</feature>
<dbReference type="Pfam" id="PF00023">
    <property type="entry name" value="Ank"/>
    <property type="match status" value="1"/>
</dbReference>
<dbReference type="Pfam" id="PF12796">
    <property type="entry name" value="Ank_2"/>
    <property type="match status" value="3"/>
</dbReference>
<dbReference type="Gene3D" id="1.25.40.20">
    <property type="entry name" value="Ankyrin repeat-containing domain"/>
    <property type="match status" value="2"/>
</dbReference>
<feature type="domain" description="GPI inositol-deacylase winged helix" evidence="4">
    <location>
        <begin position="494"/>
        <end position="575"/>
    </location>
</feature>
<dbReference type="InterPro" id="IPR036770">
    <property type="entry name" value="Ankyrin_rpt-contain_sf"/>
</dbReference>
<dbReference type="PANTHER" id="PTHR10039:SF15">
    <property type="entry name" value="NACHT DOMAIN-CONTAINING PROTEIN"/>
    <property type="match status" value="1"/>
</dbReference>
<dbReference type="PROSITE" id="PS50088">
    <property type="entry name" value="ANK_REPEAT"/>
    <property type="match status" value="3"/>
</dbReference>